<comment type="caution">
    <text evidence="1">The sequence shown here is derived from an EMBL/GenBank/DDBJ whole genome shotgun (WGS) entry which is preliminary data.</text>
</comment>
<name>A0A917GK68_9FLAO</name>
<dbReference type="RefSeq" id="WP_188464512.1">
    <property type="nucleotide sequence ID" value="NZ_BMFQ01000002.1"/>
</dbReference>
<dbReference type="EMBL" id="BMFQ01000002">
    <property type="protein sequence ID" value="GGG49408.1"/>
    <property type="molecule type" value="Genomic_DNA"/>
</dbReference>
<accession>A0A917GK68</accession>
<organism evidence="1 2">
    <name type="scientific">Bizionia arctica</name>
    <dbReference type="NCBI Taxonomy" id="1495645"/>
    <lineage>
        <taxon>Bacteria</taxon>
        <taxon>Pseudomonadati</taxon>
        <taxon>Bacteroidota</taxon>
        <taxon>Flavobacteriia</taxon>
        <taxon>Flavobacteriales</taxon>
        <taxon>Flavobacteriaceae</taxon>
        <taxon>Bizionia</taxon>
    </lineage>
</organism>
<evidence type="ECO:0000313" key="1">
    <source>
        <dbReference type="EMBL" id="GGG49408.1"/>
    </source>
</evidence>
<dbReference type="AlphaFoldDB" id="A0A917GK68"/>
<dbReference type="Proteomes" id="UP000625976">
    <property type="component" value="Unassembled WGS sequence"/>
</dbReference>
<protein>
    <submittedName>
        <fullName evidence="1">Uncharacterized protein</fullName>
    </submittedName>
</protein>
<reference evidence="1" key="2">
    <citation type="submission" date="2020-09" db="EMBL/GenBank/DDBJ databases">
        <authorList>
            <person name="Sun Q."/>
            <person name="Zhou Y."/>
        </authorList>
    </citation>
    <scope>NUCLEOTIDE SEQUENCE</scope>
    <source>
        <strain evidence="1">CGMCC 1.12751</strain>
    </source>
</reference>
<reference evidence="1" key="1">
    <citation type="journal article" date="2014" name="Int. J. Syst. Evol. Microbiol.">
        <title>Complete genome sequence of Corynebacterium casei LMG S-19264T (=DSM 44701T), isolated from a smear-ripened cheese.</title>
        <authorList>
            <consortium name="US DOE Joint Genome Institute (JGI-PGF)"/>
            <person name="Walter F."/>
            <person name="Albersmeier A."/>
            <person name="Kalinowski J."/>
            <person name="Ruckert C."/>
        </authorList>
    </citation>
    <scope>NUCLEOTIDE SEQUENCE</scope>
    <source>
        <strain evidence="1">CGMCC 1.12751</strain>
    </source>
</reference>
<sequence>MNKNSENLLDGNLKNMYQLTKEWIDEVEFYIIELKFFNSLISEHISSTTTDDLEHKEIYRNIDELLFKLSNDLISQFKTHKKEIIVLVDTKNLTENSKECIEHIHLLEKMTKLKQGIKKLKKALFRYLKNHPFEFDFDTIY</sequence>
<gene>
    <name evidence="1" type="ORF">GCM10010976_20910</name>
</gene>
<proteinExistence type="predicted"/>
<keyword evidence="2" id="KW-1185">Reference proteome</keyword>
<evidence type="ECO:0000313" key="2">
    <source>
        <dbReference type="Proteomes" id="UP000625976"/>
    </source>
</evidence>